<keyword evidence="19" id="KW-1185">Reference proteome</keyword>
<evidence type="ECO:0000256" key="2">
    <source>
        <dbReference type="ARBA" id="ARBA00022448"/>
    </source>
</evidence>
<keyword evidence="7" id="KW-0408">Iron</keyword>
<dbReference type="Gene3D" id="2.40.170.20">
    <property type="entry name" value="TonB-dependent receptor, beta-barrel domain"/>
    <property type="match status" value="1"/>
</dbReference>
<dbReference type="PROSITE" id="PS52016">
    <property type="entry name" value="TONB_DEPENDENT_REC_3"/>
    <property type="match status" value="1"/>
</dbReference>
<dbReference type="InterPro" id="IPR039426">
    <property type="entry name" value="TonB-dep_rcpt-like"/>
</dbReference>
<evidence type="ECO:0000259" key="16">
    <source>
        <dbReference type="Pfam" id="PF07660"/>
    </source>
</evidence>
<evidence type="ECO:0000256" key="11">
    <source>
        <dbReference type="ARBA" id="ARBA00023237"/>
    </source>
</evidence>
<evidence type="ECO:0000256" key="4">
    <source>
        <dbReference type="ARBA" id="ARBA00022496"/>
    </source>
</evidence>
<dbReference type="AlphaFoldDB" id="A0A3E4N6Z2"/>
<evidence type="ECO:0000259" key="15">
    <source>
        <dbReference type="Pfam" id="PF00593"/>
    </source>
</evidence>
<keyword evidence="4" id="KW-0406">Ion transport</keyword>
<evidence type="ECO:0000256" key="13">
    <source>
        <dbReference type="RuleBase" id="RU003357"/>
    </source>
</evidence>
<name>A0A3E4N6Z2_9BACT</name>
<comment type="subcellular location">
    <subcellularLocation>
        <location evidence="1 12">Cell outer membrane</location>
        <topology evidence="1 12">Multi-pass membrane protein</topology>
    </subcellularLocation>
</comment>
<sequence length="1058" mass="118570">MNYRKKAMLMAGALLCLNLSIYSQSISLKMSNVSVKKAMTELQTKSGYSFVYIAGDVDTDRTVSINASQLKDAVAQILKGQNVSYEIQGKNIVIKKGSQQQVTSSEKKKKVTGTVKDSNGEPIIGATVIEKGTANGTVTDFDGNYTLELSDNGILAISYIGYKSQEFVASQIKQGALAVTLKEDTEVMDEVVVVGYGSQKKSNITSAVKSIKSEQILGVSTPNVENMLQGKIAGVQVYQSGGKPGEKATIRVRGKSSLGSSVDPLWVVDGVIQVENPDINPQDIESLTVLKDAAATSLYGSRATSGVIVVTTKRAKENSRNINISANWGIGNINEGNFKMMNSEQLAAEWEKMGLEVPEQARKVDFDWWDAATQTSFTQDYNISFSGGNDKIQAYISGGYYSEDATIKGLKIQRFKALTNITYKAAKWLTIKPRIRASYDDDVDHNTPDLHELYAQMPWDYPYYEDGTLINPRELRSGYTWYGRDLTNSFYDSQWNYSKTKTLTTEGGFDFEIRFNDNFTFSSTNSVRFSNKKYFNYEDPRSVAGSAVKGEMEETWTKSLSRFSNQMLRYNKTFGKLNVIALAAYEFNDYSLETTDVIKQGFFPGSSVLDNAANLNAINGEKMEWALSSFLCNVNFAYDSKYFLQASIRNDASSRFGKDKRNGTFFSVSGGWNIAQEDFYKRSVLASILNEAKLRISYGGVGNLPKDYYPHLNLYDIKGTYNGVNGAFPSQLGNSSLSWEKSYETNIGLDLTFINRVNVSLDYYIKNTSGLVYFVTLPATTGFTGYWDNIGAVRNKGFELSLDAQVLKDTPFKWNLGFNYSLNRNKIVELYQGKDVISSWQIRREGEDINTFYLRKWAGVDPDNGDPLWEKVNEDGTVTTTNNYNEATLQVVGKATPDFTGSINSTMQYKDFTLSMNWNFVVGNDVYHYRENFDSNGAYPTYNQMVPMDDWVRWEKPGDIATHPRLVDGGNLNSQRNSSRYLEDGSYIRLRNIQLSYRLPDKFLSKIGLKSTSIYVSGDNLLTFTKYPGRDPEVGESGEDTYSYPNIRKIVFGLNINF</sequence>
<evidence type="ECO:0000256" key="5">
    <source>
        <dbReference type="ARBA" id="ARBA00022692"/>
    </source>
</evidence>
<comment type="caution">
    <text evidence="18">The sequence shown here is derived from an EMBL/GenBank/DDBJ whole genome shotgun (WGS) entry which is preliminary data.</text>
</comment>
<evidence type="ECO:0000313" key="18">
    <source>
        <dbReference type="EMBL" id="RGK58028.1"/>
    </source>
</evidence>
<dbReference type="InterPro" id="IPR011662">
    <property type="entry name" value="Secretin/TonB_short_N"/>
</dbReference>
<evidence type="ECO:0000313" key="19">
    <source>
        <dbReference type="Proteomes" id="UP000260862"/>
    </source>
</evidence>
<feature type="domain" description="Secretin/TonB short N-terminal" evidence="16">
    <location>
        <begin position="48"/>
        <end position="95"/>
    </location>
</feature>
<dbReference type="GO" id="GO:0044718">
    <property type="term" value="P:siderophore transmembrane transport"/>
    <property type="evidence" value="ECO:0007669"/>
    <property type="project" value="TreeGrafter"/>
</dbReference>
<evidence type="ECO:0000256" key="1">
    <source>
        <dbReference type="ARBA" id="ARBA00004571"/>
    </source>
</evidence>
<keyword evidence="10" id="KW-0675">Receptor</keyword>
<evidence type="ECO:0000256" key="6">
    <source>
        <dbReference type="ARBA" id="ARBA00022729"/>
    </source>
</evidence>
<evidence type="ECO:0000256" key="9">
    <source>
        <dbReference type="ARBA" id="ARBA00023136"/>
    </source>
</evidence>
<evidence type="ECO:0000256" key="12">
    <source>
        <dbReference type="PROSITE-ProRule" id="PRU01360"/>
    </source>
</evidence>
<dbReference type="SUPFAM" id="SSF56935">
    <property type="entry name" value="Porins"/>
    <property type="match status" value="1"/>
</dbReference>
<comment type="similarity">
    <text evidence="12 13">Belongs to the TonB-dependent receptor family.</text>
</comment>
<dbReference type="Pfam" id="PF07660">
    <property type="entry name" value="STN"/>
    <property type="match status" value="1"/>
</dbReference>
<dbReference type="Gene3D" id="2.60.40.1120">
    <property type="entry name" value="Carboxypeptidase-like, regulatory domain"/>
    <property type="match status" value="1"/>
</dbReference>
<keyword evidence="6 14" id="KW-0732">Signal</keyword>
<dbReference type="Gene3D" id="2.170.130.10">
    <property type="entry name" value="TonB-dependent receptor, plug domain"/>
    <property type="match status" value="1"/>
</dbReference>
<protein>
    <submittedName>
        <fullName evidence="18">SusC/RagA family TonB-linked outer membrane protein</fullName>
    </submittedName>
</protein>
<keyword evidence="5 12" id="KW-0812">Transmembrane</keyword>
<dbReference type="PANTHER" id="PTHR30069:SF29">
    <property type="entry name" value="HEMOGLOBIN AND HEMOGLOBIN-HAPTOGLOBIN-BINDING PROTEIN 1-RELATED"/>
    <property type="match status" value="1"/>
</dbReference>
<dbReference type="NCBIfam" id="TIGR04056">
    <property type="entry name" value="OMP_RagA_SusC"/>
    <property type="match status" value="1"/>
</dbReference>
<feature type="chain" id="PRO_5017586420" evidence="14">
    <location>
        <begin position="26"/>
        <end position="1058"/>
    </location>
</feature>
<dbReference type="RefSeq" id="WP_117670360.1">
    <property type="nucleotide sequence ID" value="NZ_CABOGR010000002.1"/>
</dbReference>
<feature type="domain" description="TonB-dependent receptor-like beta-barrel" evidence="15">
    <location>
        <begin position="460"/>
        <end position="1021"/>
    </location>
</feature>
<keyword evidence="11 12" id="KW-0998">Cell outer membrane</keyword>
<keyword evidence="8 13" id="KW-0798">TonB box</keyword>
<keyword evidence="4" id="KW-0410">Iron transport</keyword>
<dbReference type="Proteomes" id="UP000260862">
    <property type="component" value="Unassembled WGS sequence"/>
</dbReference>
<dbReference type="NCBIfam" id="TIGR04057">
    <property type="entry name" value="SusC_RagA_signa"/>
    <property type="match status" value="1"/>
</dbReference>
<dbReference type="FunFam" id="2.60.40.1120:FF:000003">
    <property type="entry name" value="Outer membrane protein Omp121"/>
    <property type="match status" value="1"/>
</dbReference>
<dbReference type="EMBL" id="QSQT01000002">
    <property type="protein sequence ID" value="RGK58028.1"/>
    <property type="molecule type" value="Genomic_DNA"/>
</dbReference>
<dbReference type="Pfam" id="PF07715">
    <property type="entry name" value="Plug"/>
    <property type="match status" value="1"/>
</dbReference>
<evidence type="ECO:0000259" key="17">
    <source>
        <dbReference type="Pfam" id="PF07715"/>
    </source>
</evidence>
<dbReference type="InterPro" id="IPR036942">
    <property type="entry name" value="Beta-barrel_TonB_sf"/>
</dbReference>
<feature type="signal peptide" evidence="14">
    <location>
        <begin position="1"/>
        <end position="25"/>
    </location>
</feature>
<dbReference type="GO" id="GO:0009279">
    <property type="term" value="C:cell outer membrane"/>
    <property type="evidence" value="ECO:0007669"/>
    <property type="project" value="UniProtKB-SubCell"/>
</dbReference>
<accession>A0A3E4N6Z2</accession>
<dbReference type="InterPro" id="IPR000531">
    <property type="entry name" value="Beta-barrel_TonB"/>
</dbReference>
<dbReference type="PANTHER" id="PTHR30069">
    <property type="entry name" value="TONB-DEPENDENT OUTER MEMBRANE RECEPTOR"/>
    <property type="match status" value="1"/>
</dbReference>
<feature type="domain" description="TonB-dependent receptor plug" evidence="17">
    <location>
        <begin position="201"/>
        <end position="307"/>
    </location>
</feature>
<proteinExistence type="inferred from homology"/>
<reference evidence="18 19" key="1">
    <citation type="submission" date="2018-08" db="EMBL/GenBank/DDBJ databases">
        <title>A genome reference for cultivated species of the human gut microbiota.</title>
        <authorList>
            <person name="Zou Y."/>
            <person name="Xue W."/>
            <person name="Luo G."/>
        </authorList>
    </citation>
    <scope>NUCLEOTIDE SEQUENCE [LARGE SCALE GENOMIC DNA]</scope>
    <source>
        <strain evidence="18 19">TF10-3AC</strain>
    </source>
</reference>
<evidence type="ECO:0000256" key="14">
    <source>
        <dbReference type="SAM" id="SignalP"/>
    </source>
</evidence>
<dbReference type="InterPro" id="IPR023997">
    <property type="entry name" value="TonB-dep_OMP_SusC/RagA_CS"/>
</dbReference>
<organism evidence="18 19">
    <name type="scientific">Phocaeicola plebeius</name>
    <dbReference type="NCBI Taxonomy" id="310297"/>
    <lineage>
        <taxon>Bacteria</taxon>
        <taxon>Pseudomonadati</taxon>
        <taxon>Bacteroidota</taxon>
        <taxon>Bacteroidia</taxon>
        <taxon>Bacteroidales</taxon>
        <taxon>Bacteroidaceae</taxon>
        <taxon>Phocaeicola</taxon>
    </lineage>
</organism>
<keyword evidence="3 12" id="KW-1134">Transmembrane beta strand</keyword>
<evidence type="ECO:0000256" key="7">
    <source>
        <dbReference type="ARBA" id="ARBA00023004"/>
    </source>
</evidence>
<dbReference type="Pfam" id="PF13715">
    <property type="entry name" value="CarbopepD_reg_2"/>
    <property type="match status" value="1"/>
</dbReference>
<evidence type="ECO:0000256" key="3">
    <source>
        <dbReference type="ARBA" id="ARBA00022452"/>
    </source>
</evidence>
<evidence type="ECO:0000256" key="10">
    <source>
        <dbReference type="ARBA" id="ARBA00023170"/>
    </source>
</evidence>
<dbReference type="GO" id="GO:0015344">
    <property type="term" value="F:siderophore uptake transmembrane transporter activity"/>
    <property type="evidence" value="ECO:0007669"/>
    <property type="project" value="TreeGrafter"/>
</dbReference>
<dbReference type="InterPro" id="IPR037066">
    <property type="entry name" value="Plug_dom_sf"/>
</dbReference>
<keyword evidence="9 12" id="KW-0472">Membrane</keyword>
<keyword evidence="2 12" id="KW-0813">Transport</keyword>
<gene>
    <name evidence="18" type="ORF">DXD04_01880</name>
</gene>
<dbReference type="InterPro" id="IPR023996">
    <property type="entry name" value="TonB-dep_OMP_SusC/RagA"/>
</dbReference>
<dbReference type="SUPFAM" id="SSF49464">
    <property type="entry name" value="Carboxypeptidase regulatory domain-like"/>
    <property type="match status" value="1"/>
</dbReference>
<dbReference type="Pfam" id="PF00593">
    <property type="entry name" value="TonB_dep_Rec_b-barrel"/>
    <property type="match status" value="1"/>
</dbReference>
<dbReference type="InterPro" id="IPR008969">
    <property type="entry name" value="CarboxyPept-like_regulatory"/>
</dbReference>
<evidence type="ECO:0000256" key="8">
    <source>
        <dbReference type="ARBA" id="ARBA00023077"/>
    </source>
</evidence>
<dbReference type="InterPro" id="IPR012910">
    <property type="entry name" value="Plug_dom"/>
</dbReference>